<organism evidence="2 3">
    <name type="scientific">Aphis craccivora</name>
    <name type="common">Cowpea aphid</name>
    <dbReference type="NCBI Taxonomy" id="307492"/>
    <lineage>
        <taxon>Eukaryota</taxon>
        <taxon>Metazoa</taxon>
        <taxon>Ecdysozoa</taxon>
        <taxon>Arthropoda</taxon>
        <taxon>Hexapoda</taxon>
        <taxon>Insecta</taxon>
        <taxon>Pterygota</taxon>
        <taxon>Neoptera</taxon>
        <taxon>Paraneoptera</taxon>
        <taxon>Hemiptera</taxon>
        <taxon>Sternorrhyncha</taxon>
        <taxon>Aphidomorpha</taxon>
        <taxon>Aphidoidea</taxon>
        <taxon>Aphididae</taxon>
        <taxon>Aphidini</taxon>
        <taxon>Aphis</taxon>
        <taxon>Aphis</taxon>
    </lineage>
</organism>
<dbReference type="Proteomes" id="UP000478052">
    <property type="component" value="Unassembled WGS sequence"/>
</dbReference>
<feature type="chain" id="PRO_5026180582" evidence="1">
    <location>
        <begin position="22"/>
        <end position="56"/>
    </location>
</feature>
<evidence type="ECO:0000313" key="3">
    <source>
        <dbReference type="Proteomes" id="UP000478052"/>
    </source>
</evidence>
<proteinExistence type="predicted"/>
<feature type="signal peptide" evidence="1">
    <location>
        <begin position="1"/>
        <end position="21"/>
    </location>
</feature>
<keyword evidence="3" id="KW-1185">Reference proteome</keyword>
<gene>
    <name evidence="2" type="ORF">FWK35_00014705</name>
</gene>
<sequence>MNVFILQCCVFFFCVCTYTRTCRNNASIQIMGVVFDSKMNLVGTLGRSFFEFPKEN</sequence>
<dbReference type="EMBL" id="VUJU01003959">
    <property type="protein sequence ID" value="KAF0756018.1"/>
    <property type="molecule type" value="Genomic_DNA"/>
</dbReference>
<name>A0A6G0YHK7_APHCR</name>
<keyword evidence="1" id="KW-0732">Signal</keyword>
<evidence type="ECO:0000313" key="2">
    <source>
        <dbReference type="EMBL" id="KAF0756018.1"/>
    </source>
</evidence>
<accession>A0A6G0YHK7</accession>
<dbReference type="AlphaFoldDB" id="A0A6G0YHK7"/>
<evidence type="ECO:0000256" key="1">
    <source>
        <dbReference type="SAM" id="SignalP"/>
    </source>
</evidence>
<comment type="caution">
    <text evidence="2">The sequence shown here is derived from an EMBL/GenBank/DDBJ whole genome shotgun (WGS) entry which is preliminary data.</text>
</comment>
<protein>
    <submittedName>
        <fullName evidence="2">Uncharacterized protein</fullName>
    </submittedName>
</protein>
<reference evidence="2 3" key="1">
    <citation type="submission" date="2019-08" db="EMBL/GenBank/DDBJ databases">
        <title>Whole genome of Aphis craccivora.</title>
        <authorList>
            <person name="Voronova N.V."/>
            <person name="Shulinski R.S."/>
            <person name="Bandarenka Y.V."/>
            <person name="Zhorov D.G."/>
            <person name="Warner D."/>
        </authorList>
    </citation>
    <scope>NUCLEOTIDE SEQUENCE [LARGE SCALE GENOMIC DNA]</scope>
    <source>
        <strain evidence="2">180601</strain>
        <tissue evidence="2">Whole Body</tissue>
    </source>
</reference>